<organism evidence="1 2">
    <name type="scientific">Campylobacter concisus</name>
    <dbReference type="NCBI Taxonomy" id="199"/>
    <lineage>
        <taxon>Bacteria</taxon>
        <taxon>Pseudomonadati</taxon>
        <taxon>Campylobacterota</taxon>
        <taxon>Epsilonproteobacteria</taxon>
        <taxon>Campylobacterales</taxon>
        <taxon>Campylobacteraceae</taxon>
        <taxon>Campylobacter</taxon>
    </lineage>
</organism>
<reference evidence="1 2" key="1">
    <citation type="journal article" date="2018" name="Emerg. Microbes Infect.">
        <title>Genomic analysis of oral Campylobacter concisus strains identified a potential bacterial molecular marker associated with active Crohn's disease.</title>
        <authorList>
            <person name="Liu F."/>
            <person name="Ma R."/>
            <person name="Tay C.Y.A."/>
            <person name="Octavia S."/>
            <person name="Lan R."/>
            <person name="Chung H.K.L."/>
            <person name="Riordan S.M."/>
            <person name="Grimm M.C."/>
            <person name="Leong R.W."/>
            <person name="Tanaka M.M."/>
            <person name="Connor S."/>
            <person name="Zhang L."/>
        </authorList>
    </citation>
    <scope>NUCLEOTIDE SEQUENCE [LARGE SCALE GENOMIC DNA]</scope>
    <source>
        <strain evidence="1 2">H16O-S1</strain>
    </source>
</reference>
<dbReference type="RefSeq" id="WP_107848461.1">
    <property type="nucleotide sequence ID" value="NZ_CABPTT010000001.1"/>
</dbReference>
<proteinExistence type="predicted"/>
<reference evidence="1 2" key="2">
    <citation type="journal article" date="2020" name="Microb. Genom.">
        <title>Analysis of complete Campylobacter concisus genomes identifies genomospecies features, secretion systems and novel plasmids and their association with severe ulcerative colitis.</title>
        <authorList>
            <person name="Liu F."/>
            <person name="Chen S."/>
            <person name="Luu L.D.W."/>
            <person name="Lee S.A."/>
            <person name="Tay A.C.Y."/>
            <person name="Wu R."/>
            <person name="Riordan S.M."/>
            <person name="Lan R."/>
            <person name="Liu L."/>
            <person name="Zhang L."/>
        </authorList>
    </citation>
    <scope>NUCLEOTIDE SEQUENCE [LARGE SCALE GENOMIC DNA]</scope>
    <source>
        <strain evidence="1 2">H16O-S1</strain>
    </source>
</reference>
<evidence type="ECO:0000313" key="1">
    <source>
        <dbReference type="EMBL" id="QPH96776.1"/>
    </source>
</evidence>
<gene>
    <name evidence="1" type="ORF">CVS89_00400</name>
</gene>
<sequence>MENQKSEQCLYLDKFTSIVDIETTIVKLISDDLGDYALYEQFENSEIIKREISTAGYYCYFGFKKDVEKSKNNGFVGNVNLILSNENIGGAMVFLENGLLKMIECYFWQKNTFFEDINKF</sequence>
<evidence type="ECO:0000313" key="2">
    <source>
        <dbReference type="Proteomes" id="UP000594571"/>
    </source>
</evidence>
<dbReference type="Proteomes" id="UP000594571">
    <property type="component" value="Chromosome"/>
</dbReference>
<accession>A0A7S9S5Q5</accession>
<dbReference type="AlphaFoldDB" id="A0A7S9S5Q5"/>
<name>A0A7S9S5Q5_9BACT</name>
<protein>
    <submittedName>
        <fullName evidence="1">Uncharacterized protein</fullName>
    </submittedName>
</protein>
<dbReference type="EMBL" id="CP049263">
    <property type="protein sequence ID" value="QPH96776.1"/>
    <property type="molecule type" value="Genomic_DNA"/>
</dbReference>